<dbReference type="SUPFAM" id="SSF50911">
    <property type="entry name" value="Mannose 6-phosphate receptor domain"/>
    <property type="match status" value="1"/>
</dbReference>
<dbReference type="PANTHER" id="PTHR15414">
    <property type="entry name" value="OS-9-RELATED"/>
    <property type="match status" value="1"/>
</dbReference>
<comment type="similarity">
    <text evidence="2 7">Belongs to the OS-9 family.</text>
</comment>
<feature type="compositionally biased region" description="Polar residues" evidence="8">
    <location>
        <begin position="125"/>
        <end position="134"/>
    </location>
</feature>
<organism evidence="11 12">
    <name type="scientific">Polychaeton citri CBS 116435</name>
    <dbReference type="NCBI Taxonomy" id="1314669"/>
    <lineage>
        <taxon>Eukaryota</taxon>
        <taxon>Fungi</taxon>
        <taxon>Dikarya</taxon>
        <taxon>Ascomycota</taxon>
        <taxon>Pezizomycotina</taxon>
        <taxon>Dothideomycetes</taxon>
        <taxon>Dothideomycetidae</taxon>
        <taxon>Capnodiales</taxon>
        <taxon>Capnodiaceae</taxon>
        <taxon>Polychaeton</taxon>
    </lineage>
</organism>
<dbReference type="GO" id="GO:0005788">
    <property type="term" value="C:endoplasmic reticulum lumen"/>
    <property type="evidence" value="ECO:0007669"/>
    <property type="project" value="UniProtKB-UniRule"/>
</dbReference>
<evidence type="ECO:0000256" key="6">
    <source>
        <dbReference type="ARBA" id="ARBA00023157"/>
    </source>
</evidence>
<feature type="compositionally biased region" description="Basic and acidic residues" evidence="8">
    <location>
        <begin position="482"/>
        <end position="509"/>
    </location>
</feature>
<dbReference type="GO" id="GO:0030246">
    <property type="term" value="F:carbohydrate binding"/>
    <property type="evidence" value="ECO:0007669"/>
    <property type="project" value="UniProtKB-UniRule"/>
</dbReference>
<dbReference type="GO" id="GO:0030968">
    <property type="term" value="P:endoplasmic reticulum unfolded protein response"/>
    <property type="evidence" value="ECO:0007669"/>
    <property type="project" value="UniProtKB-UniRule"/>
</dbReference>
<comment type="caution">
    <text evidence="11">The sequence shown here is derived from an EMBL/GenBank/DDBJ whole genome shotgun (WGS) entry which is preliminary data.</text>
</comment>
<evidence type="ECO:0000256" key="1">
    <source>
        <dbReference type="ARBA" id="ARBA00004367"/>
    </source>
</evidence>
<dbReference type="Pfam" id="PF07915">
    <property type="entry name" value="PRKCSH"/>
    <property type="match status" value="1"/>
</dbReference>
<comment type="function">
    <text evidence="7">Lectin involved in the quality control of the secretory pathway. As a member of the endoplasmic reticulum-associated degradation lumenal (ERAD-L) surveillance system, targets misfolded endoplasmic reticulum lumenal glycoproteins for degradation.</text>
</comment>
<evidence type="ECO:0000313" key="11">
    <source>
        <dbReference type="EMBL" id="KAF2716575.1"/>
    </source>
</evidence>
<evidence type="ECO:0000256" key="9">
    <source>
        <dbReference type="SAM" id="SignalP"/>
    </source>
</evidence>
<dbReference type="OrthoDB" id="448954at2759"/>
<keyword evidence="5 7" id="KW-0256">Endoplasmic reticulum</keyword>
<sequence>MKHFLALPAVLRASLFLVAASHHGFSVHDDLLAFPQYEIQFEEDYVSEQHAQTKLQVQLSNEGEAAYSDDAGADVQAYNAQYGEGRVGEDGGKEDESGNYSYESLVLDGQKYLCSIPRILKQDSSDSGNETAQTKAEEDRELERANDRGWELLQGMQGNCVYFISGWWSYRFCFKGGVKQFHQLPPGRGIQPFPPVEDPGVEAYMLGQFKDSNKDARDRPVGDDGSGDGSLNVGRSRETHHSAIGELVQRGETRYLVQKLEGGTVCDLTGKDRKIEIQFHCNPNTPDRISLIKETSTCTYLMIIQTPRLCSDVAFLPPQRDQPNRISCRPILGSSEDIQQYEQDLQQIKKEDEEAEIWLEHNDAAQAFGVEFGKTAPLVVGGIEIGGHRVVPEDSQIEKSAIVGGGKETYVDTIANSAGKVLSPEKLKELGLINEEDVQKLRKQLEEVAKGATWKLDVIDTPRGREYRGIIGDDDDKDEDSVDGRKEKAEGAEKVKKGKKQKDTYRKEL</sequence>
<name>A0A9P4PZA5_9PEZI</name>
<dbReference type="InterPro" id="IPR012913">
    <property type="entry name" value="OS9-like_dom"/>
</dbReference>
<comment type="subcellular location">
    <subcellularLocation>
        <location evidence="1 7">Endoplasmic reticulum membrane</location>
        <topology evidence="1 7">Peripheral membrane protein</topology>
        <orientation evidence="1 7">Lumenal side</orientation>
    </subcellularLocation>
</comment>
<evidence type="ECO:0000256" key="4">
    <source>
        <dbReference type="ARBA" id="ARBA00022734"/>
    </source>
</evidence>
<protein>
    <recommendedName>
        <fullName evidence="7">Endoplasmic reticulum lectin</fullName>
    </recommendedName>
    <alternativeName>
        <fullName evidence="7">Protein OS-9 homolog</fullName>
    </alternativeName>
</protein>
<keyword evidence="6" id="KW-1015">Disulfide bond</keyword>
<accession>A0A9P4PZA5</accession>
<feature type="signal peptide" evidence="9">
    <location>
        <begin position="1"/>
        <end position="20"/>
    </location>
</feature>
<dbReference type="InterPro" id="IPR045149">
    <property type="entry name" value="OS-9-like"/>
</dbReference>
<evidence type="ECO:0000256" key="3">
    <source>
        <dbReference type="ARBA" id="ARBA00022729"/>
    </source>
</evidence>
<feature type="region of interest" description="Disordered" evidence="8">
    <location>
        <begin position="212"/>
        <end position="244"/>
    </location>
</feature>
<keyword evidence="3 9" id="KW-0732">Signal</keyword>
<evidence type="ECO:0000313" key="12">
    <source>
        <dbReference type="Proteomes" id="UP000799441"/>
    </source>
</evidence>
<dbReference type="GO" id="GO:0030970">
    <property type="term" value="P:retrograde protein transport, ER to cytosol"/>
    <property type="evidence" value="ECO:0007669"/>
    <property type="project" value="TreeGrafter"/>
</dbReference>
<keyword evidence="4 7" id="KW-0430">Lectin</keyword>
<evidence type="ECO:0000256" key="7">
    <source>
        <dbReference type="RuleBase" id="RU369099"/>
    </source>
</evidence>
<proteinExistence type="inferred from homology"/>
<keyword evidence="12" id="KW-1185">Reference proteome</keyword>
<evidence type="ECO:0000256" key="2">
    <source>
        <dbReference type="ARBA" id="ARBA00009918"/>
    </source>
</evidence>
<dbReference type="Proteomes" id="UP000799441">
    <property type="component" value="Unassembled WGS sequence"/>
</dbReference>
<gene>
    <name evidence="11" type="ORF">K431DRAFT_278636</name>
</gene>
<feature type="domain" description="MRH" evidence="10">
    <location>
        <begin position="158"/>
        <end position="312"/>
    </location>
</feature>
<dbReference type="InterPro" id="IPR044865">
    <property type="entry name" value="MRH_dom"/>
</dbReference>
<dbReference type="PROSITE" id="PS51914">
    <property type="entry name" value="MRH"/>
    <property type="match status" value="1"/>
</dbReference>
<keyword evidence="7" id="KW-0472">Membrane</keyword>
<feature type="region of interest" description="Disordered" evidence="8">
    <location>
        <begin position="467"/>
        <end position="509"/>
    </location>
</feature>
<dbReference type="AlphaFoldDB" id="A0A9P4PZA5"/>
<feature type="region of interest" description="Disordered" evidence="8">
    <location>
        <begin position="123"/>
        <end position="142"/>
    </location>
</feature>
<dbReference type="InterPro" id="IPR009011">
    <property type="entry name" value="Man6P_isomerase_rcpt-bd_dom_sf"/>
</dbReference>
<feature type="compositionally biased region" description="Basic and acidic residues" evidence="8">
    <location>
        <begin position="235"/>
        <end position="244"/>
    </location>
</feature>
<feature type="chain" id="PRO_5040272234" description="Endoplasmic reticulum lectin" evidence="9">
    <location>
        <begin position="21"/>
        <end position="509"/>
    </location>
</feature>
<reference evidence="11" key="1">
    <citation type="journal article" date="2020" name="Stud. Mycol.">
        <title>101 Dothideomycetes genomes: a test case for predicting lifestyles and emergence of pathogens.</title>
        <authorList>
            <person name="Haridas S."/>
            <person name="Albert R."/>
            <person name="Binder M."/>
            <person name="Bloem J."/>
            <person name="Labutti K."/>
            <person name="Salamov A."/>
            <person name="Andreopoulos B."/>
            <person name="Baker S."/>
            <person name="Barry K."/>
            <person name="Bills G."/>
            <person name="Bluhm B."/>
            <person name="Cannon C."/>
            <person name="Castanera R."/>
            <person name="Culley D."/>
            <person name="Daum C."/>
            <person name="Ezra D."/>
            <person name="Gonzalez J."/>
            <person name="Henrissat B."/>
            <person name="Kuo A."/>
            <person name="Liang C."/>
            <person name="Lipzen A."/>
            <person name="Lutzoni F."/>
            <person name="Magnuson J."/>
            <person name="Mondo S."/>
            <person name="Nolan M."/>
            <person name="Ohm R."/>
            <person name="Pangilinan J."/>
            <person name="Park H.-J."/>
            <person name="Ramirez L."/>
            <person name="Alfaro M."/>
            <person name="Sun H."/>
            <person name="Tritt A."/>
            <person name="Yoshinaga Y."/>
            <person name="Zwiers L.-H."/>
            <person name="Turgeon B."/>
            <person name="Goodwin S."/>
            <person name="Spatafora J."/>
            <person name="Crous P."/>
            <person name="Grigoriev I."/>
        </authorList>
    </citation>
    <scope>NUCLEOTIDE SEQUENCE</scope>
    <source>
        <strain evidence="11">CBS 116435</strain>
    </source>
</reference>
<feature type="compositionally biased region" description="Basic and acidic residues" evidence="8">
    <location>
        <begin position="212"/>
        <end position="222"/>
    </location>
</feature>
<evidence type="ECO:0000256" key="5">
    <source>
        <dbReference type="ARBA" id="ARBA00022824"/>
    </source>
</evidence>
<dbReference type="Gene3D" id="2.70.130.10">
    <property type="entry name" value="Mannose-6-phosphate receptor binding domain"/>
    <property type="match status" value="1"/>
</dbReference>
<feature type="compositionally biased region" description="Acidic residues" evidence="8">
    <location>
        <begin position="472"/>
        <end position="481"/>
    </location>
</feature>
<dbReference type="GO" id="GO:0005789">
    <property type="term" value="C:endoplasmic reticulum membrane"/>
    <property type="evidence" value="ECO:0007669"/>
    <property type="project" value="UniProtKB-SubCell"/>
</dbReference>
<dbReference type="PANTHER" id="PTHR15414:SF0">
    <property type="entry name" value="ENDOPLASMIC RETICULUM LECTIN 1"/>
    <property type="match status" value="1"/>
</dbReference>
<evidence type="ECO:0000259" key="10">
    <source>
        <dbReference type="PROSITE" id="PS51914"/>
    </source>
</evidence>
<dbReference type="EMBL" id="MU003868">
    <property type="protein sequence ID" value="KAF2716575.1"/>
    <property type="molecule type" value="Genomic_DNA"/>
</dbReference>
<evidence type="ECO:0000256" key="8">
    <source>
        <dbReference type="SAM" id="MobiDB-lite"/>
    </source>
</evidence>